<dbReference type="Pfam" id="PF14184">
    <property type="entry name" value="YrvL"/>
    <property type="match status" value="1"/>
</dbReference>
<feature type="transmembrane region" description="Helical" evidence="1">
    <location>
        <begin position="53"/>
        <end position="74"/>
    </location>
</feature>
<dbReference type="Proteomes" id="UP000219356">
    <property type="component" value="Unassembled WGS sequence"/>
</dbReference>
<keyword evidence="1" id="KW-1133">Transmembrane helix</keyword>
<dbReference type="EMBL" id="OBEK01000001">
    <property type="protein sequence ID" value="SNZ02658.1"/>
    <property type="molecule type" value="Genomic_DNA"/>
</dbReference>
<feature type="transmembrane region" description="Helical" evidence="1">
    <location>
        <begin position="12"/>
        <end position="33"/>
    </location>
</feature>
<keyword evidence="1" id="KW-0812">Transmembrane</keyword>
<name>A0A285MZX7_9BACI</name>
<dbReference type="InterPro" id="IPR025912">
    <property type="entry name" value="YrvL"/>
</dbReference>
<reference evidence="3" key="1">
    <citation type="submission" date="2017-09" db="EMBL/GenBank/DDBJ databases">
        <authorList>
            <person name="Varghese N."/>
            <person name="Submissions S."/>
        </authorList>
    </citation>
    <scope>NUCLEOTIDE SEQUENCE [LARGE SCALE GENOMIC DNA]</scope>
    <source>
        <strain evidence="3">CGMCC 1.8913</strain>
    </source>
</reference>
<gene>
    <name evidence="2" type="ORF">SAMN05421503_0165</name>
</gene>
<accession>A0A285MZX7</accession>
<feature type="transmembrane region" description="Helical" evidence="1">
    <location>
        <begin position="86"/>
        <end position="104"/>
    </location>
</feature>
<sequence>MSKRNKKTKTFITSLLTLVVVCTFAFIAVLYYFGFLGAFSILDVFYETPKHLAVFVGIYLILSIIGELFVKGIYYIRKRKRRADTFSEYMLLFCMNFIMNWLIISMIDDLYQPVLVEWYTEIVLGAFISLAEVLLNNGSKKKKGDRSN</sequence>
<dbReference type="RefSeq" id="WP_097038358.1">
    <property type="nucleotide sequence ID" value="NZ_OBEK01000001.1"/>
</dbReference>
<organism evidence="2 3">
    <name type="scientific">Terribacillus aidingensis</name>
    <dbReference type="NCBI Taxonomy" id="586416"/>
    <lineage>
        <taxon>Bacteria</taxon>
        <taxon>Bacillati</taxon>
        <taxon>Bacillota</taxon>
        <taxon>Bacilli</taxon>
        <taxon>Bacillales</taxon>
        <taxon>Bacillaceae</taxon>
        <taxon>Terribacillus</taxon>
    </lineage>
</organism>
<evidence type="ECO:0000313" key="2">
    <source>
        <dbReference type="EMBL" id="SNZ02658.1"/>
    </source>
</evidence>
<protein>
    <submittedName>
        <fullName evidence="2">Regulatory protein YrvL</fullName>
    </submittedName>
</protein>
<evidence type="ECO:0000313" key="3">
    <source>
        <dbReference type="Proteomes" id="UP000219356"/>
    </source>
</evidence>
<keyword evidence="3" id="KW-1185">Reference proteome</keyword>
<proteinExistence type="predicted"/>
<feature type="transmembrane region" description="Helical" evidence="1">
    <location>
        <begin position="116"/>
        <end position="135"/>
    </location>
</feature>
<evidence type="ECO:0000256" key="1">
    <source>
        <dbReference type="SAM" id="Phobius"/>
    </source>
</evidence>
<keyword evidence="1" id="KW-0472">Membrane</keyword>
<dbReference type="OrthoDB" id="2966324at2"/>
<dbReference type="AlphaFoldDB" id="A0A285MZX7"/>